<dbReference type="PANTHER" id="PTHR24567:SF75">
    <property type="entry name" value="FUMARATE AND NITRATE REDUCTION REGULATORY PROTEIN"/>
    <property type="match status" value="1"/>
</dbReference>
<evidence type="ECO:0000313" key="5">
    <source>
        <dbReference type="EMBL" id="MBK0400020.1"/>
    </source>
</evidence>
<reference evidence="5" key="1">
    <citation type="submission" date="2020-12" db="EMBL/GenBank/DDBJ databases">
        <title>Bacterial taxonomy.</title>
        <authorList>
            <person name="Pan X."/>
        </authorList>
    </citation>
    <scope>NUCLEOTIDE SEQUENCE</scope>
    <source>
        <strain evidence="5">M0105</strain>
    </source>
</reference>
<organism evidence="5 6">
    <name type="scientific">Thermohalobaculum xanthum</name>
    <dbReference type="NCBI Taxonomy" id="2753746"/>
    <lineage>
        <taxon>Bacteria</taxon>
        <taxon>Pseudomonadati</taxon>
        <taxon>Pseudomonadota</taxon>
        <taxon>Alphaproteobacteria</taxon>
        <taxon>Rhodobacterales</taxon>
        <taxon>Paracoccaceae</taxon>
        <taxon>Thermohalobaculum</taxon>
    </lineage>
</organism>
<evidence type="ECO:0000256" key="1">
    <source>
        <dbReference type="ARBA" id="ARBA00023015"/>
    </source>
</evidence>
<dbReference type="InterPro" id="IPR036388">
    <property type="entry name" value="WH-like_DNA-bd_sf"/>
</dbReference>
<dbReference type="SMART" id="SM00419">
    <property type="entry name" value="HTH_CRP"/>
    <property type="match status" value="1"/>
</dbReference>
<keyword evidence="6" id="KW-1185">Reference proteome</keyword>
<evidence type="ECO:0000259" key="4">
    <source>
        <dbReference type="PROSITE" id="PS51063"/>
    </source>
</evidence>
<keyword evidence="2" id="KW-0238">DNA-binding</keyword>
<keyword evidence="1" id="KW-0805">Transcription regulation</keyword>
<dbReference type="InterPro" id="IPR036390">
    <property type="entry name" value="WH_DNA-bd_sf"/>
</dbReference>
<dbReference type="Pfam" id="PF13545">
    <property type="entry name" value="HTH_Crp_2"/>
    <property type="match status" value="1"/>
</dbReference>
<evidence type="ECO:0000313" key="6">
    <source>
        <dbReference type="Proteomes" id="UP000655420"/>
    </source>
</evidence>
<dbReference type="CDD" id="cd00092">
    <property type="entry name" value="HTH_CRP"/>
    <property type="match status" value="1"/>
</dbReference>
<dbReference type="InterPro" id="IPR018335">
    <property type="entry name" value="Tscrpt_reg_HTH_Crp-type_CS"/>
</dbReference>
<dbReference type="PRINTS" id="PR00034">
    <property type="entry name" value="HTHCRP"/>
</dbReference>
<dbReference type="PANTHER" id="PTHR24567">
    <property type="entry name" value="CRP FAMILY TRANSCRIPTIONAL REGULATORY PROTEIN"/>
    <property type="match status" value="1"/>
</dbReference>
<dbReference type="CDD" id="cd00038">
    <property type="entry name" value="CAP_ED"/>
    <property type="match status" value="1"/>
</dbReference>
<sequence>MLRSGIVRLSKLLPDGREQIVGLLQPSDFLGCAFSESCKFTATALRETELCSFDKAGFEALLLAHPSLEHAFLKEVLTELDAARDWMVVLGSKSGLERVASFLALVINRADRLGCPHSRKGIRPVYELPLTRVDIGSFLGLSLETVSRQVSKLASEGVIELLDPRRFRILDATRLRELSASGLSEVG</sequence>
<dbReference type="GO" id="GO:0003700">
    <property type="term" value="F:DNA-binding transcription factor activity"/>
    <property type="evidence" value="ECO:0007669"/>
    <property type="project" value="InterPro"/>
</dbReference>
<accession>A0A8J7M916</accession>
<gene>
    <name evidence="5" type="ORF">H0I76_12545</name>
</gene>
<dbReference type="SUPFAM" id="SSF46785">
    <property type="entry name" value="Winged helix' DNA-binding domain"/>
    <property type="match status" value="1"/>
</dbReference>
<name>A0A8J7M916_9RHOB</name>
<dbReference type="EMBL" id="JAEHHL010000007">
    <property type="protein sequence ID" value="MBK0400020.1"/>
    <property type="molecule type" value="Genomic_DNA"/>
</dbReference>
<dbReference type="InterPro" id="IPR050397">
    <property type="entry name" value="Env_Response_Regulators"/>
</dbReference>
<dbReference type="InterPro" id="IPR012318">
    <property type="entry name" value="HTH_CRP"/>
</dbReference>
<comment type="caution">
    <text evidence="5">The sequence shown here is derived from an EMBL/GenBank/DDBJ whole genome shotgun (WGS) entry which is preliminary data.</text>
</comment>
<dbReference type="InterPro" id="IPR018490">
    <property type="entry name" value="cNMP-bd_dom_sf"/>
</dbReference>
<proteinExistence type="predicted"/>
<protein>
    <submittedName>
        <fullName evidence="5">Helix-turn-helix domain-containing protein</fullName>
    </submittedName>
</protein>
<dbReference type="SUPFAM" id="SSF51206">
    <property type="entry name" value="cAMP-binding domain-like"/>
    <property type="match status" value="1"/>
</dbReference>
<dbReference type="Pfam" id="PF00027">
    <property type="entry name" value="cNMP_binding"/>
    <property type="match status" value="1"/>
</dbReference>
<dbReference type="PROSITE" id="PS51063">
    <property type="entry name" value="HTH_CRP_2"/>
    <property type="match status" value="1"/>
</dbReference>
<dbReference type="GO" id="GO:0005829">
    <property type="term" value="C:cytosol"/>
    <property type="evidence" value="ECO:0007669"/>
    <property type="project" value="TreeGrafter"/>
</dbReference>
<dbReference type="Proteomes" id="UP000655420">
    <property type="component" value="Unassembled WGS sequence"/>
</dbReference>
<dbReference type="AlphaFoldDB" id="A0A8J7M916"/>
<evidence type="ECO:0000256" key="2">
    <source>
        <dbReference type="ARBA" id="ARBA00023125"/>
    </source>
</evidence>
<evidence type="ECO:0000256" key="3">
    <source>
        <dbReference type="ARBA" id="ARBA00023163"/>
    </source>
</evidence>
<dbReference type="InterPro" id="IPR000595">
    <property type="entry name" value="cNMP-bd_dom"/>
</dbReference>
<dbReference type="Gene3D" id="1.10.10.10">
    <property type="entry name" value="Winged helix-like DNA-binding domain superfamily/Winged helix DNA-binding domain"/>
    <property type="match status" value="1"/>
</dbReference>
<dbReference type="PROSITE" id="PS00042">
    <property type="entry name" value="HTH_CRP_1"/>
    <property type="match status" value="1"/>
</dbReference>
<dbReference type="GO" id="GO:0003677">
    <property type="term" value="F:DNA binding"/>
    <property type="evidence" value="ECO:0007669"/>
    <property type="project" value="UniProtKB-KW"/>
</dbReference>
<dbReference type="Gene3D" id="2.60.120.10">
    <property type="entry name" value="Jelly Rolls"/>
    <property type="match status" value="1"/>
</dbReference>
<dbReference type="InterPro" id="IPR014710">
    <property type="entry name" value="RmlC-like_jellyroll"/>
</dbReference>
<keyword evidence="3" id="KW-0804">Transcription</keyword>
<feature type="domain" description="HTH crp-type" evidence="4">
    <location>
        <begin position="93"/>
        <end position="173"/>
    </location>
</feature>